<dbReference type="OrthoDB" id="94180at2759"/>
<evidence type="ECO:0008006" key="3">
    <source>
        <dbReference type="Google" id="ProtNLM"/>
    </source>
</evidence>
<gene>
    <name evidence="1" type="ORF">PHPALM_6221</name>
</gene>
<dbReference type="AlphaFoldDB" id="A0A2P4YFD2"/>
<dbReference type="EMBL" id="NCKW01003426">
    <property type="protein sequence ID" value="POM76522.1"/>
    <property type="molecule type" value="Genomic_DNA"/>
</dbReference>
<keyword evidence="2" id="KW-1185">Reference proteome</keyword>
<protein>
    <recommendedName>
        <fullName evidence="3">Transposase</fullName>
    </recommendedName>
</protein>
<dbReference type="Proteomes" id="UP000237271">
    <property type="component" value="Unassembled WGS sequence"/>
</dbReference>
<name>A0A2P4YFD2_9STRA</name>
<comment type="caution">
    <text evidence="1">The sequence shown here is derived from an EMBL/GenBank/DDBJ whole genome shotgun (WGS) entry which is preliminary data.</text>
</comment>
<accession>A0A2P4YFD2</accession>
<evidence type="ECO:0000313" key="2">
    <source>
        <dbReference type="Proteomes" id="UP000237271"/>
    </source>
</evidence>
<organism evidence="1 2">
    <name type="scientific">Phytophthora palmivora</name>
    <dbReference type="NCBI Taxonomy" id="4796"/>
    <lineage>
        <taxon>Eukaryota</taxon>
        <taxon>Sar</taxon>
        <taxon>Stramenopiles</taxon>
        <taxon>Oomycota</taxon>
        <taxon>Peronosporomycetes</taxon>
        <taxon>Peronosporales</taxon>
        <taxon>Peronosporaceae</taxon>
        <taxon>Phytophthora</taxon>
    </lineage>
</organism>
<reference evidence="1 2" key="1">
    <citation type="journal article" date="2017" name="Genome Biol. Evol.">
        <title>Phytophthora megakarya and P. palmivora, closely related causal agents of cacao black pod rot, underwent increases in genome sizes and gene numbers by different mechanisms.</title>
        <authorList>
            <person name="Ali S.S."/>
            <person name="Shao J."/>
            <person name="Lary D.J."/>
            <person name="Kronmiller B."/>
            <person name="Shen D."/>
            <person name="Strem M.D."/>
            <person name="Amoako-Attah I."/>
            <person name="Akrofi A.Y."/>
            <person name="Begoude B.A."/>
            <person name="Ten Hoopen G.M."/>
            <person name="Coulibaly K."/>
            <person name="Kebe B.I."/>
            <person name="Melnick R.L."/>
            <person name="Guiltinan M.J."/>
            <person name="Tyler B.M."/>
            <person name="Meinhardt L.W."/>
            <person name="Bailey B.A."/>
        </authorList>
    </citation>
    <scope>NUCLEOTIDE SEQUENCE [LARGE SCALE GENOMIC DNA]</scope>
    <source>
        <strain evidence="2">sbr112.9</strain>
    </source>
</reference>
<proteinExistence type="predicted"/>
<sequence length="81" mass="9345">MDYITDRQWGNWFYTEVIVGLTPTQSALEAHHNVSKTTCASTLRASTATVLNDTIPRILFHQDQQTTRQKLHHFCKGRFPI</sequence>
<evidence type="ECO:0000313" key="1">
    <source>
        <dbReference type="EMBL" id="POM76522.1"/>
    </source>
</evidence>